<organism evidence="1">
    <name type="scientific">Anopheles darlingi</name>
    <name type="common">Mosquito</name>
    <dbReference type="NCBI Taxonomy" id="43151"/>
    <lineage>
        <taxon>Eukaryota</taxon>
        <taxon>Metazoa</taxon>
        <taxon>Ecdysozoa</taxon>
        <taxon>Arthropoda</taxon>
        <taxon>Hexapoda</taxon>
        <taxon>Insecta</taxon>
        <taxon>Pterygota</taxon>
        <taxon>Neoptera</taxon>
        <taxon>Endopterygota</taxon>
        <taxon>Diptera</taxon>
        <taxon>Nematocera</taxon>
        <taxon>Culicoidea</taxon>
        <taxon>Culicidae</taxon>
        <taxon>Anophelinae</taxon>
        <taxon>Anopheles</taxon>
    </lineage>
</organism>
<dbReference type="EMBL" id="GGFL01006720">
    <property type="protein sequence ID" value="MBW70898.1"/>
    <property type="molecule type" value="Transcribed_RNA"/>
</dbReference>
<accession>A0A2M4D1E4</accession>
<evidence type="ECO:0000313" key="1">
    <source>
        <dbReference type="EMBL" id="MBW70898.1"/>
    </source>
</evidence>
<reference evidence="1" key="1">
    <citation type="submission" date="2018-01" db="EMBL/GenBank/DDBJ databases">
        <title>An insight into the sialome of Amazonian anophelines.</title>
        <authorList>
            <person name="Ribeiro J.M."/>
            <person name="Scarpassa V."/>
            <person name="Calvo E."/>
        </authorList>
    </citation>
    <scope>NUCLEOTIDE SEQUENCE</scope>
</reference>
<proteinExistence type="predicted"/>
<dbReference type="AlphaFoldDB" id="A0A2M4D1E4"/>
<sequence>MPDTVRMVMMVMVVDLVVVQCRRMDAESTGTTTRSTDTARQRVWMAPCRVVLLRERLLILALLTSDTVATPASFDHLLDPPAALVDDEGKRCEQSGHTDQHGTDDGLLSMIGMCTSEQLR</sequence>
<name>A0A2M4D1E4_ANODA</name>
<protein>
    <submittedName>
        <fullName evidence="1">Putative secreted protein</fullName>
    </submittedName>
</protein>